<dbReference type="InterPro" id="IPR012337">
    <property type="entry name" value="RNaseH-like_sf"/>
</dbReference>
<dbReference type="InterPro" id="IPR008906">
    <property type="entry name" value="HATC_C_dom"/>
</dbReference>
<proteinExistence type="predicted"/>
<feature type="domain" description="HAT C-terminal dimerisation" evidence="1">
    <location>
        <begin position="26"/>
        <end position="67"/>
    </location>
</feature>
<evidence type="ECO:0000313" key="2">
    <source>
        <dbReference type="EMBL" id="KAJ8880107.1"/>
    </source>
</evidence>
<sequence>MGNLYNPRRNCSKKWENRCYRSAKKIIAIKCLWIPVSNVDSERAFSVYGNIVTHNRTTLCAINVEVMLKICYVDGSD</sequence>
<reference evidence="2 3" key="1">
    <citation type="submission" date="2023-02" db="EMBL/GenBank/DDBJ databases">
        <title>LHISI_Scaffold_Assembly.</title>
        <authorList>
            <person name="Stuart O.P."/>
            <person name="Cleave R."/>
            <person name="Magrath M.J.L."/>
            <person name="Mikheyev A.S."/>
        </authorList>
    </citation>
    <scope>NUCLEOTIDE SEQUENCE [LARGE SCALE GENOMIC DNA]</scope>
    <source>
        <strain evidence="2">Daus_M_001</strain>
        <tissue evidence="2">Leg muscle</tissue>
    </source>
</reference>
<protein>
    <recommendedName>
        <fullName evidence="1">HAT C-terminal dimerisation domain-containing protein</fullName>
    </recommendedName>
</protein>
<accession>A0ABQ9H773</accession>
<evidence type="ECO:0000313" key="3">
    <source>
        <dbReference type="Proteomes" id="UP001159363"/>
    </source>
</evidence>
<gene>
    <name evidence="2" type="ORF">PR048_020730</name>
</gene>
<evidence type="ECO:0000259" key="1">
    <source>
        <dbReference type="Pfam" id="PF05699"/>
    </source>
</evidence>
<dbReference type="Pfam" id="PF05699">
    <property type="entry name" value="Dimer_Tnp_hAT"/>
    <property type="match status" value="1"/>
</dbReference>
<comment type="caution">
    <text evidence="2">The sequence shown here is derived from an EMBL/GenBank/DDBJ whole genome shotgun (WGS) entry which is preliminary data.</text>
</comment>
<dbReference type="Proteomes" id="UP001159363">
    <property type="component" value="Chromosome 6"/>
</dbReference>
<name>A0ABQ9H773_9NEOP</name>
<keyword evidence="3" id="KW-1185">Reference proteome</keyword>
<dbReference type="EMBL" id="JARBHB010000007">
    <property type="protein sequence ID" value="KAJ8880107.1"/>
    <property type="molecule type" value="Genomic_DNA"/>
</dbReference>
<organism evidence="2 3">
    <name type="scientific">Dryococelus australis</name>
    <dbReference type="NCBI Taxonomy" id="614101"/>
    <lineage>
        <taxon>Eukaryota</taxon>
        <taxon>Metazoa</taxon>
        <taxon>Ecdysozoa</taxon>
        <taxon>Arthropoda</taxon>
        <taxon>Hexapoda</taxon>
        <taxon>Insecta</taxon>
        <taxon>Pterygota</taxon>
        <taxon>Neoptera</taxon>
        <taxon>Polyneoptera</taxon>
        <taxon>Phasmatodea</taxon>
        <taxon>Verophasmatodea</taxon>
        <taxon>Anareolatae</taxon>
        <taxon>Phasmatidae</taxon>
        <taxon>Eurycanthinae</taxon>
        <taxon>Dryococelus</taxon>
    </lineage>
</organism>
<dbReference type="SUPFAM" id="SSF53098">
    <property type="entry name" value="Ribonuclease H-like"/>
    <property type="match status" value="1"/>
</dbReference>